<evidence type="ECO:0000313" key="1">
    <source>
        <dbReference type="EMBL" id="KAI9906503.1"/>
    </source>
</evidence>
<comment type="caution">
    <text evidence="1">The sequence shown here is derived from an EMBL/GenBank/DDBJ whole genome shotgun (WGS) entry which is preliminary data.</text>
</comment>
<dbReference type="EMBL" id="CM047587">
    <property type="protein sequence ID" value="KAI9906503.1"/>
    <property type="molecule type" value="Genomic_DNA"/>
</dbReference>
<dbReference type="Proteomes" id="UP001163321">
    <property type="component" value="Chromosome 8"/>
</dbReference>
<reference evidence="1 2" key="1">
    <citation type="journal article" date="2022" name="bioRxiv">
        <title>The genome of the oomycete Peronosclerospora sorghi, a cosmopolitan pathogen of maize and sorghum, is inflated with dispersed pseudogenes.</title>
        <authorList>
            <person name="Fletcher K."/>
            <person name="Martin F."/>
            <person name="Isakeit T."/>
            <person name="Cavanaugh K."/>
            <person name="Magill C."/>
            <person name="Michelmore R."/>
        </authorList>
    </citation>
    <scope>NUCLEOTIDE SEQUENCE [LARGE SCALE GENOMIC DNA]</scope>
    <source>
        <strain evidence="1">P6</strain>
    </source>
</reference>
<evidence type="ECO:0000313" key="2">
    <source>
        <dbReference type="Proteomes" id="UP001163321"/>
    </source>
</evidence>
<keyword evidence="2" id="KW-1185">Reference proteome</keyword>
<name>A0ACC0VJ39_9STRA</name>
<proteinExistence type="predicted"/>
<sequence>MINEESMTMLDMLPDKLEAADTKVYTVLKLMAKASNPDHIMKAAAACSLAFNSALSLAMGGNGTVINELPRLHTINRVLCATNPYDDTKFATKWKRIMRTPKPSTRNELFKELSFENGQGTSGKKLASPVLYRHLNTLTSDAWHVFRLQSTGNFFETHGNLDMDQDEREMASKMKDVAHLELCIFRFSPLVHTMT</sequence>
<accession>A0ACC0VJ39</accession>
<protein>
    <submittedName>
        <fullName evidence="1">Uncharacterized protein</fullName>
    </submittedName>
</protein>
<gene>
    <name evidence="1" type="ORF">PsorP6_016587</name>
</gene>
<organism evidence="1 2">
    <name type="scientific">Peronosclerospora sorghi</name>
    <dbReference type="NCBI Taxonomy" id="230839"/>
    <lineage>
        <taxon>Eukaryota</taxon>
        <taxon>Sar</taxon>
        <taxon>Stramenopiles</taxon>
        <taxon>Oomycota</taxon>
        <taxon>Peronosporomycetes</taxon>
        <taxon>Peronosporales</taxon>
        <taxon>Peronosporaceae</taxon>
        <taxon>Peronosclerospora</taxon>
    </lineage>
</organism>